<evidence type="ECO:0000313" key="19">
    <source>
        <dbReference type="Proteomes" id="UP001519294"/>
    </source>
</evidence>
<dbReference type="Gene3D" id="3.40.710.10">
    <property type="entry name" value="DD-peptidase/beta-lactamase superfamily"/>
    <property type="match status" value="1"/>
</dbReference>
<accession>A0ABS4S8Z7</accession>
<keyword evidence="6" id="KW-0808">Transferase</keyword>
<keyword evidence="8" id="KW-0133">Cell shape</keyword>
<dbReference type="Proteomes" id="UP001519294">
    <property type="component" value="Unassembled WGS sequence"/>
</dbReference>
<evidence type="ECO:0000256" key="5">
    <source>
        <dbReference type="ARBA" id="ARBA00022676"/>
    </source>
</evidence>
<dbReference type="SUPFAM" id="SSF56601">
    <property type="entry name" value="beta-lactamase/transpeptidase-like"/>
    <property type="match status" value="1"/>
</dbReference>
<sequence length="679" mass="75909">MKRKLGNFLKKHLLLTGILSTMLIGFCFIIGVYFISFLLGPPNLMNQQNTVYYSNSEEVIGEENGYGSRFHTDLDEISPYLIDAAIAVEDRHFYEHNGFDFKRILGAIIDNIKNLSLKEGASTISQQLARNLYLSHEKTWTRKLKEAFYTIRLEMYYSKDEILTAYLNTIYYGHGAYGIEEASNYFFNKSAGELDLAEAAMLAGIPKGPSYYSPFNNMEKATDRKEHILELLLRTNQISEDEYNSAINEKLKFAKTEDTEEDTIAPYFQDMVLEEAAALLDHNKEAVRSGGYQIFTTLDIKAQKKLENAVEKTIHPASDIETSAIAMDPSNGSIRALIGGRDYKKSSFNRAHKAKRMPGSTFKPFLYYAALNNGYTPSTKLLSKPTVFELDNGEVYEPSNFNGYYADKPITLAQALALSDNIFAVKTNMYLGSDKLVETARDFGITSKLPAVPSLALGTATVSVEEMVAGYGMLANGGKEIASHTIEKIVDPQGNVLLDLDDKEGEQILDPKQTFILTHLMTGMFDTTLNGYMAVTGSTITDQLTRTYAGKSGSTDGDSWMIGYSPSLVTGVWTGYDDNRPIEVVKETTYAKNIWATFMEAAHQELPDKSFSVPDGIIGVRIDPETGKKATSYCPTSRMMYFEKGKEPKSHCTTHFPGGKNKKEKEKKGKLERLFDLFR</sequence>
<evidence type="ECO:0000256" key="8">
    <source>
        <dbReference type="ARBA" id="ARBA00022960"/>
    </source>
</evidence>
<evidence type="ECO:0000256" key="9">
    <source>
        <dbReference type="ARBA" id="ARBA00022984"/>
    </source>
</evidence>
<evidence type="ECO:0000256" key="3">
    <source>
        <dbReference type="ARBA" id="ARBA00022645"/>
    </source>
</evidence>
<evidence type="ECO:0000256" key="12">
    <source>
        <dbReference type="ARBA" id="ARBA00023316"/>
    </source>
</evidence>
<keyword evidence="4" id="KW-0645">Protease</keyword>
<dbReference type="InterPro" id="IPR036950">
    <property type="entry name" value="PBP_transglycosylase"/>
</dbReference>
<evidence type="ECO:0000256" key="1">
    <source>
        <dbReference type="ARBA" id="ARBA00004236"/>
    </source>
</evidence>
<dbReference type="EMBL" id="JAGIKX010000017">
    <property type="protein sequence ID" value="MBP2257981.1"/>
    <property type="molecule type" value="Genomic_DNA"/>
</dbReference>
<dbReference type="Gene3D" id="1.10.3810.10">
    <property type="entry name" value="Biosynthetic peptidoglycan transglycosylase-like"/>
    <property type="match status" value="1"/>
</dbReference>
<comment type="subcellular location">
    <subcellularLocation>
        <location evidence="1">Cell membrane</location>
    </subcellularLocation>
</comment>
<dbReference type="InterPro" id="IPR012338">
    <property type="entry name" value="Beta-lactam/transpept-like"/>
</dbReference>
<evidence type="ECO:0000256" key="11">
    <source>
        <dbReference type="ARBA" id="ARBA00023268"/>
    </source>
</evidence>
<organism evidence="18 19">
    <name type="scientific">Virgibacillus alimentarius</name>
    <dbReference type="NCBI Taxonomy" id="698769"/>
    <lineage>
        <taxon>Bacteria</taxon>
        <taxon>Bacillati</taxon>
        <taxon>Bacillota</taxon>
        <taxon>Bacilli</taxon>
        <taxon>Bacillales</taxon>
        <taxon>Bacillaceae</taxon>
        <taxon>Virgibacillus</taxon>
    </lineage>
</organism>
<keyword evidence="7" id="KW-0378">Hydrolase</keyword>
<keyword evidence="19" id="KW-1185">Reference proteome</keyword>
<proteinExistence type="predicted"/>
<dbReference type="PANTHER" id="PTHR32282">
    <property type="entry name" value="BINDING PROTEIN TRANSPEPTIDASE, PUTATIVE-RELATED"/>
    <property type="match status" value="1"/>
</dbReference>
<evidence type="ECO:0000256" key="15">
    <source>
        <dbReference type="SAM" id="Phobius"/>
    </source>
</evidence>
<evidence type="ECO:0000256" key="6">
    <source>
        <dbReference type="ARBA" id="ARBA00022679"/>
    </source>
</evidence>
<keyword evidence="12" id="KW-0961">Cell wall biogenesis/degradation</keyword>
<comment type="caution">
    <text evidence="18">The sequence shown here is derived from an EMBL/GenBank/DDBJ whole genome shotgun (WGS) entry which is preliminary data.</text>
</comment>
<evidence type="ECO:0000256" key="13">
    <source>
        <dbReference type="ARBA" id="ARBA00034000"/>
    </source>
</evidence>
<dbReference type="PANTHER" id="PTHR32282:SF11">
    <property type="entry name" value="PENICILLIN-BINDING PROTEIN 1B"/>
    <property type="match status" value="1"/>
</dbReference>
<comment type="catalytic activity">
    <reaction evidence="14">
        <text>[GlcNAc-(1-&gt;4)-Mur2Ac(oyl-L-Ala-gamma-D-Glu-L-Lys-D-Ala-D-Ala)](n)-di-trans,octa-cis-undecaprenyl diphosphate + beta-D-GlcNAc-(1-&gt;4)-Mur2Ac(oyl-L-Ala-gamma-D-Glu-L-Lys-D-Ala-D-Ala)-di-trans,octa-cis-undecaprenyl diphosphate = [GlcNAc-(1-&gt;4)-Mur2Ac(oyl-L-Ala-gamma-D-Glu-L-Lys-D-Ala-D-Ala)](n+1)-di-trans,octa-cis-undecaprenyl diphosphate + di-trans,octa-cis-undecaprenyl diphosphate + H(+)</text>
        <dbReference type="Rhea" id="RHEA:23708"/>
        <dbReference type="Rhea" id="RHEA-COMP:9602"/>
        <dbReference type="Rhea" id="RHEA-COMP:9603"/>
        <dbReference type="ChEBI" id="CHEBI:15378"/>
        <dbReference type="ChEBI" id="CHEBI:58405"/>
        <dbReference type="ChEBI" id="CHEBI:60033"/>
        <dbReference type="ChEBI" id="CHEBI:78435"/>
        <dbReference type="EC" id="2.4.99.28"/>
    </reaction>
</comment>
<dbReference type="InterPro" id="IPR023346">
    <property type="entry name" value="Lysozyme-like_dom_sf"/>
</dbReference>
<name>A0ABS4S8Z7_9BACI</name>
<keyword evidence="11" id="KW-0511">Multifunctional enzyme</keyword>
<evidence type="ECO:0000256" key="2">
    <source>
        <dbReference type="ARBA" id="ARBA00022475"/>
    </source>
</evidence>
<dbReference type="InterPro" id="IPR050396">
    <property type="entry name" value="Glycosyltr_51/Transpeptidase"/>
</dbReference>
<keyword evidence="5" id="KW-0328">Glycosyltransferase</keyword>
<dbReference type="Pfam" id="PF00905">
    <property type="entry name" value="Transpeptidase"/>
    <property type="match status" value="1"/>
</dbReference>
<dbReference type="NCBIfam" id="TIGR02074">
    <property type="entry name" value="PBP_1a_fam"/>
    <property type="match status" value="1"/>
</dbReference>
<keyword evidence="10 15" id="KW-0472">Membrane</keyword>
<dbReference type="Pfam" id="PF00912">
    <property type="entry name" value="Transgly"/>
    <property type="match status" value="1"/>
</dbReference>
<evidence type="ECO:0000256" key="14">
    <source>
        <dbReference type="ARBA" id="ARBA00049902"/>
    </source>
</evidence>
<dbReference type="InterPro" id="IPR001264">
    <property type="entry name" value="Glyco_trans_51"/>
</dbReference>
<comment type="catalytic activity">
    <reaction evidence="13">
        <text>Preferential cleavage: (Ac)2-L-Lys-D-Ala-|-D-Ala. Also transpeptidation of peptidyl-alanyl moieties that are N-acyl substituents of D-alanine.</text>
        <dbReference type="EC" id="3.4.16.4"/>
    </reaction>
</comment>
<keyword evidence="15" id="KW-0812">Transmembrane</keyword>
<evidence type="ECO:0000313" key="18">
    <source>
        <dbReference type="EMBL" id="MBP2257981.1"/>
    </source>
</evidence>
<evidence type="ECO:0000256" key="4">
    <source>
        <dbReference type="ARBA" id="ARBA00022670"/>
    </source>
</evidence>
<feature type="domain" description="Penicillin-binding protein transpeptidase" evidence="16">
    <location>
        <begin position="323"/>
        <end position="567"/>
    </location>
</feature>
<evidence type="ECO:0000256" key="7">
    <source>
        <dbReference type="ARBA" id="ARBA00022801"/>
    </source>
</evidence>
<reference evidence="18 19" key="1">
    <citation type="submission" date="2021-03" db="EMBL/GenBank/DDBJ databases">
        <title>Genomic Encyclopedia of Type Strains, Phase IV (KMG-IV): sequencing the most valuable type-strain genomes for metagenomic binning, comparative biology and taxonomic classification.</title>
        <authorList>
            <person name="Goeker M."/>
        </authorList>
    </citation>
    <scope>NUCLEOTIDE SEQUENCE [LARGE SCALE GENOMIC DNA]</scope>
    <source>
        <strain evidence="18 19">DSM 25790</strain>
    </source>
</reference>
<keyword evidence="9" id="KW-0573">Peptidoglycan synthesis</keyword>
<dbReference type="SUPFAM" id="SSF53955">
    <property type="entry name" value="Lysozyme-like"/>
    <property type="match status" value="1"/>
</dbReference>
<evidence type="ECO:0000256" key="10">
    <source>
        <dbReference type="ARBA" id="ARBA00023136"/>
    </source>
</evidence>
<evidence type="ECO:0000259" key="17">
    <source>
        <dbReference type="Pfam" id="PF00912"/>
    </source>
</evidence>
<keyword evidence="15" id="KW-1133">Transmembrane helix</keyword>
<keyword evidence="3" id="KW-0121">Carboxypeptidase</keyword>
<evidence type="ECO:0000259" key="16">
    <source>
        <dbReference type="Pfam" id="PF00905"/>
    </source>
</evidence>
<keyword evidence="2" id="KW-1003">Cell membrane</keyword>
<dbReference type="RefSeq" id="WP_226371249.1">
    <property type="nucleotide sequence ID" value="NZ_JAGIKX010000017.1"/>
</dbReference>
<feature type="domain" description="Glycosyl transferase family 51" evidence="17">
    <location>
        <begin position="61"/>
        <end position="230"/>
    </location>
</feature>
<dbReference type="InterPro" id="IPR001460">
    <property type="entry name" value="PCN-bd_Tpept"/>
</dbReference>
<gene>
    <name evidence="18" type="ORF">J2Z81_001951</name>
</gene>
<feature type="transmembrane region" description="Helical" evidence="15">
    <location>
        <begin position="12"/>
        <end position="39"/>
    </location>
</feature>
<protein>
    <submittedName>
        <fullName evidence="18">1A family penicillin-binding protein</fullName>
    </submittedName>
</protein>